<keyword evidence="1" id="KW-0645">Protease</keyword>
<evidence type="ECO:0000256" key="3">
    <source>
        <dbReference type="ARBA" id="ARBA00022807"/>
    </source>
</evidence>
<dbReference type="InterPro" id="IPR023365">
    <property type="entry name" value="Sortase_dom-sf"/>
</dbReference>
<dbReference type="CDD" id="cd06165">
    <property type="entry name" value="Sortase_A"/>
    <property type="match status" value="1"/>
</dbReference>
<dbReference type="EMBL" id="VBSP01000013">
    <property type="protein sequence ID" value="TLQ41657.1"/>
    <property type="molecule type" value="Genomic_DNA"/>
</dbReference>
<feature type="compositionally biased region" description="Basic and acidic residues" evidence="5">
    <location>
        <begin position="1"/>
        <end position="10"/>
    </location>
</feature>
<evidence type="ECO:0000256" key="1">
    <source>
        <dbReference type="ARBA" id="ARBA00022670"/>
    </source>
</evidence>
<organism evidence="6 7">
    <name type="scientific">Ruoffia tabacinasalis</name>
    <dbReference type="NCBI Taxonomy" id="87458"/>
    <lineage>
        <taxon>Bacteria</taxon>
        <taxon>Bacillati</taxon>
        <taxon>Bacillota</taxon>
        <taxon>Bacilli</taxon>
        <taxon>Lactobacillales</taxon>
        <taxon>Aerococcaceae</taxon>
        <taxon>Ruoffia</taxon>
    </lineage>
</organism>
<dbReference type="SUPFAM" id="SSF63817">
    <property type="entry name" value="Sortase"/>
    <property type="match status" value="1"/>
</dbReference>
<dbReference type="Proteomes" id="UP000306420">
    <property type="component" value="Unassembled WGS sequence"/>
</dbReference>
<evidence type="ECO:0000313" key="7">
    <source>
        <dbReference type="Proteomes" id="UP000306420"/>
    </source>
</evidence>
<reference evidence="6 7" key="1">
    <citation type="submission" date="2019-05" db="EMBL/GenBank/DDBJ databases">
        <title>The metagenome of a microbial culture collection derived from dairy environment covers the genomic content of the human microbiome.</title>
        <authorList>
            <person name="Roder T."/>
            <person name="Wuthrich D."/>
            <person name="Sattari Z."/>
            <person name="Von Ah U."/>
            <person name="Bar C."/>
            <person name="Ronchi F."/>
            <person name="Macpherson A.J."/>
            <person name="Ganal-Vonarburg S.C."/>
            <person name="Bruggmann R."/>
            <person name="Vergeres G."/>
        </authorList>
    </citation>
    <scope>NUCLEOTIDE SEQUENCE [LARGE SCALE GENOMIC DNA]</scope>
    <source>
        <strain evidence="6 7">FAM 24227</strain>
    </source>
</reference>
<feature type="region of interest" description="Disordered" evidence="5">
    <location>
        <begin position="1"/>
        <end position="21"/>
    </location>
</feature>
<dbReference type="GO" id="GO:0008234">
    <property type="term" value="F:cysteine-type peptidase activity"/>
    <property type="evidence" value="ECO:0007669"/>
    <property type="project" value="UniProtKB-KW"/>
</dbReference>
<accession>A0A5R9DVU7</accession>
<dbReference type="RefSeq" id="WP_138404345.1">
    <property type="nucleotide sequence ID" value="NZ_VBSP01000013.1"/>
</dbReference>
<gene>
    <name evidence="6" type="ORF">FEZ33_05190</name>
</gene>
<dbReference type="GO" id="GO:0006508">
    <property type="term" value="P:proteolysis"/>
    <property type="evidence" value="ECO:0007669"/>
    <property type="project" value="UniProtKB-KW"/>
</dbReference>
<evidence type="ECO:0000256" key="5">
    <source>
        <dbReference type="SAM" id="MobiDB-lite"/>
    </source>
</evidence>
<dbReference type="AlphaFoldDB" id="A0A5R9DVU7"/>
<keyword evidence="2" id="KW-0378">Hydrolase</keyword>
<proteinExistence type="predicted"/>
<dbReference type="InterPro" id="IPR005754">
    <property type="entry name" value="Sortase"/>
</dbReference>
<dbReference type="Gene3D" id="2.40.260.10">
    <property type="entry name" value="Sortase"/>
    <property type="match status" value="1"/>
</dbReference>
<sequence>MSSNREPKTRREARRSRKKERKRGGGLRMFFGILLILVAVGLLALDPIKNYIIEQGSTQNAVGNLTREQIETNQSVDVTYDWGDINTLNAREVLASGVNPSDLPTIGGIAMPELGMNLPIYKGVSNEGMFYGAGTLYPDQEMGVSNYSLASHHSINDGLLFEPLMRAEIGQTIYLTDLENIYVYQVDYIDTVPATAVEVTYPTEEGRVTLITCDTGLIDRVVVQGALVDTVSVDDASPDMLQAFDIAQTITS</sequence>
<feature type="compositionally biased region" description="Basic residues" evidence="5">
    <location>
        <begin position="11"/>
        <end position="21"/>
    </location>
</feature>
<evidence type="ECO:0000313" key="6">
    <source>
        <dbReference type="EMBL" id="TLQ41657.1"/>
    </source>
</evidence>
<protein>
    <submittedName>
        <fullName evidence="6">Class A sortase</fullName>
    </submittedName>
</protein>
<feature type="active site" description="Acyl-thioester intermediate" evidence="4">
    <location>
        <position position="213"/>
    </location>
</feature>
<dbReference type="Pfam" id="PF04203">
    <property type="entry name" value="Sortase"/>
    <property type="match status" value="1"/>
</dbReference>
<name>A0A5R9DVU7_9LACT</name>
<dbReference type="NCBIfam" id="TIGR01076">
    <property type="entry name" value="sortase_fam"/>
    <property type="match status" value="1"/>
</dbReference>
<comment type="caution">
    <text evidence="6">The sequence shown here is derived from an EMBL/GenBank/DDBJ whole genome shotgun (WGS) entry which is preliminary data.</text>
</comment>
<dbReference type="InterPro" id="IPR042007">
    <property type="entry name" value="Sortase_A"/>
</dbReference>
<evidence type="ECO:0000256" key="2">
    <source>
        <dbReference type="ARBA" id="ARBA00022801"/>
    </source>
</evidence>
<feature type="active site" description="Proton donor/acceptor" evidence="4">
    <location>
        <position position="152"/>
    </location>
</feature>
<dbReference type="OrthoDB" id="1648028at2"/>
<evidence type="ECO:0000256" key="4">
    <source>
        <dbReference type="PIRSR" id="PIRSR605754-1"/>
    </source>
</evidence>
<keyword evidence="3" id="KW-0788">Thiol protease</keyword>